<dbReference type="InterPro" id="IPR052337">
    <property type="entry name" value="SAT4-like"/>
</dbReference>
<dbReference type="InterPro" id="IPR049326">
    <property type="entry name" value="Rhodopsin_dom_fungi"/>
</dbReference>
<dbReference type="OrthoDB" id="3529975at2759"/>
<dbReference type="Pfam" id="PF20684">
    <property type="entry name" value="Fung_rhodopsin"/>
    <property type="match status" value="1"/>
</dbReference>
<dbReference type="AlphaFoldDB" id="A0A8K0T0Q6"/>
<evidence type="ECO:0000256" key="2">
    <source>
        <dbReference type="ARBA" id="ARBA00022692"/>
    </source>
</evidence>
<name>A0A8K0T0Q6_9HYPO</name>
<feature type="transmembrane region" description="Helical" evidence="7">
    <location>
        <begin position="103"/>
        <end position="122"/>
    </location>
</feature>
<evidence type="ECO:0000256" key="3">
    <source>
        <dbReference type="ARBA" id="ARBA00022989"/>
    </source>
</evidence>
<feature type="domain" description="Rhodopsin" evidence="8">
    <location>
        <begin position="36"/>
        <end position="271"/>
    </location>
</feature>
<gene>
    <name evidence="9" type="ORF">B0I35DRAFT_509912</name>
</gene>
<comment type="subcellular location">
    <subcellularLocation>
        <location evidence="1">Membrane</location>
        <topology evidence="1">Multi-pass membrane protein</topology>
    </subcellularLocation>
</comment>
<keyword evidence="10" id="KW-1185">Reference proteome</keyword>
<accession>A0A8K0T0Q6</accession>
<keyword evidence="3 7" id="KW-1133">Transmembrane helix</keyword>
<feature type="transmembrane region" description="Helical" evidence="7">
    <location>
        <begin position="134"/>
        <end position="153"/>
    </location>
</feature>
<feature type="transmembrane region" description="Helical" evidence="7">
    <location>
        <begin position="248"/>
        <end position="266"/>
    </location>
</feature>
<comment type="similarity">
    <text evidence="5">Belongs to the SAT4 family.</text>
</comment>
<proteinExistence type="inferred from homology"/>
<keyword evidence="4 7" id="KW-0472">Membrane</keyword>
<evidence type="ECO:0000256" key="6">
    <source>
        <dbReference type="SAM" id="MobiDB-lite"/>
    </source>
</evidence>
<evidence type="ECO:0000256" key="1">
    <source>
        <dbReference type="ARBA" id="ARBA00004141"/>
    </source>
</evidence>
<evidence type="ECO:0000256" key="5">
    <source>
        <dbReference type="ARBA" id="ARBA00038359"/>
    </source>
</evidence>
<comment type="caution">
    <text evidence="9">The sequence shown here is derived from an EMBL/GenBank/DDBJ whole genome shotgun (WGS) entry which is preliminary data.</text>
</comment>
<evidence type="ECO:0000256" key="7">
    <source>
        <dbReference type="SAM" id="Phobius"/>
    </source>
</evidence>
<dbReference type="GO" id="GO:0016020">
    <property type="term" value="C:membrane"/>
    <property type="evidence" value="ECO:0007669"/>
    <property type="project" value="UniProtKB-SubCell"/>
</dbReference>
<feature type="transmembrane region" description="Helical" evidence="7">
    <location>
        <begin position="52"/>
        <end position="71"/>
    </location>
</feature>
<evidence type="ECO:0000256" key="4">
    <source>
        <dbReference type="ARBA" id="ARBA00023136"/>
    </source>
</evidence>
<feature type="region of interest" description="Disordered" evidence="6">
    <location>
        <begin position="288"/>
        <end position="307"/>
    </location>
</feature>
<dbReference type="PANTHER" id="PTHR33048">
    <property type="entry name" value="PTH11-LIKE INTEGRAL MEMBRANE PROTEIN (AFU_ORTHOLOGUE AFUA_5G11245)"/>
    <property type="match status" value="1"/>
</dbReference>
<evidence type="ECO:0000313" key="10">
    <source>
        <dbReference type="Proteomes" id="UP000813444"/>
    </source>
</evidence>
<dbReference type="EMBL" id="JAGPNK010000004">
    <property type="protein sequence ID" value="KAH7322603.1"/>
    <property type="molecule type" value="Genomic_DNA"/>
</dbReference>
<evidence type="ECO:0000259" key="8">
    <source>
        <dbReference type="Pfam" id="PF20684"/>
    </source>
</evidence>
<dbReference type="PANTHER" id="PTHR33048:SF161">
    <property type="entry name" value="INTEGRAL MEMBRANE PROTEIN"/>
    <property type="match status" value="1"/>
</dbReference>
<feature type="transmembrane region" description="Helical" evidence="7">
    <location>
        <begin position="173"/>
        <end position="195"/>
    </location>
</feature>
<feature type="compositionally biased region" description="Polar residues" evidence="6">
    <location>
        <begin position="295"/>
        <end position="305"/>
    </location>
</feature>
<reference evidence="9" key="1">
    <citation type="journal article" date="2021" name="Nat. Commun.">
        <title>Genetic determinants of endophytism in the Arabidopsis root mycobiome.</title>
        <authorList>
            <person name="Mesny F."/>
            <person name="Miyauchi S."/>
            <person name="Thiergart T."/>
            <person name="Pickel B."/>
            <person name="Atanasova L."/>
            <person name="Karlsson M."/>
            <person name="Huettel B."/>
            <person name="Barry K.W."/>
            <person name="Haridas S."/>
            <person name="Chen C."/>
            <person name="Bauer D."/>
            <person name="Andreopoulos W."/>
            <person name="Pangilinan J."/>
            <person name="LaButti K."/>
            <person name="Riley R."/>
            <person name="Lipzen A."/>
            <person name="Clum A."/>
            <person name="Drula E."/>
            <person name="Henrissat B."/>
            <person name="Kohler A."/>
            <person name="Grigoriev I.V."/>
            <person name="Martin F.M."/>
            <person name="Hacquard S."/>
        </authorList>
    </citation>
    <scope>NUCLEOTIDE SEQUENCE</scope>
    <source>
        <strain evidence="9">MPI-CAGE-CH-0235</strain>
    </source>
</reference>
<feature type="transmembrane region" description="Helical" evidence="7">
    <location>
        <begin position="20"/>
        <end position="40"/>
    </location>
</feature>
<protein>
    <recommendedName>
        <fullName evidence="8">Rhodopsin domain-containing protein</fullName>
    </recommendedName>
</protein>
<sequence length="360" mass="39379">MSMLNPPEYLPMTVRVRNELIVNCVIVSITILVVTLRVIGRIHGPGLGWDDYAVMVAMPMGVAMLICQGMFSTSGSGYNLAEQPQLVANIPWILQLTFGMQPVYITLLALCKASMLFFYLRIFPTSFIKMASRILLGGVTAWTIAFVFASIFLCTPVSGSWTGVGRCGAYIPFIQSIIATNAVGDVIIMAIPMKSLWRLQKRTQEKLAIISCFSLASACVVCAIFRIIYISTVDLNSNITGTMPTTVLLFVLEPNLAILCVSIPMLRPFFVRFKQRLGFSVGSSGAAYASGGQSKPSRLNSQTGDATWEMSNYGPKKGNHDIEVGATTLADDSSEKNLTAPEMNRDIRVQTTWAVTQERV</sequence>
<organism evidence="9 10">
    <name type="scientific">Stachybotrys elegans</name>
    <dbReference type="NCBI Taxonomy" id="80388"/>
    <lineage>
        <taxon>Eukaryota</taxon>
        <taxon>Fungi</taxon>
        <taxon>Dikarya</taxon>
        <taxon>Ascomycota</taxon>
        <taxon>Pezizomycotina</taxon>
        <taxon>Sordariomycetes</taxon>
        <taxon>Hypocreomycetidae</taxon>
        <taxon>Hypocreales</taxon>
        <taxon>Stachybotryaceae</taxon>
        <taxon>Stachybotrys</taxon>
    </lineage>
</organism>
<feature type="transmembrane region" description="Helical" evidence="7">
    <location>
        <begin position="207"/>
        <end position="228"/>
    </location>
</feature>
<evidence type="ECO:0000313" key="9">
    <source>
        <dbReference type="EMBL" id="KAH7322603.1"/>
    </source>
</evidence>
<keyword evidence="2 7" id="KW-0812">Transmembrane</keyword>
<dbReference type="Proteomes" id="UP000813444">
    <property type="component" value="Unassembled WGS sequence"/>
</dbReference>